<accession>A0ABQ1P7N4</accession>
<comment type="caution">
    <text evidence="2">The sequence shown here is derived from an EMBL/GenBank/DDBJ whole genome shotgun (WGS) entry which is preliminary data.</text>
</comment>
<feature type="compositionally biased region" description="Gly residues" evidence="1">
    <location>
        <begin position="20"/>
        <end position="29"/>
    </location>
</feature>
<gene>
    <name evidence="2" type="ORF">GCM10011512_17210</name>
</gene>
<reference evidence="3" key="1">
    <citation type="journal article" date="2019" name="Int. J. Syst. Evol. Microbiol.">
        <title>The Global Catalogue of Microorganisms (GCM) 10K type strain sequencing project: providing services to taxonomists for standard genome sequencing and annotation.</title>
        <authorList>
            <consortium name="The Broad Institute Genomics Platform"/>
            <consortium name="The Broad Institute Genome Sequencing Center for Infectious Disease"/>
            <person name="Wu L."/>
            <person name="Ma J."/>
        </authorList>
    </citation>
    <scope>NUCLEOTIDE SEQUENCE [LARGE SCALE GENOMIC DNA]</scope>
    <source>
        <strain evidence="3">CGMCC 1.15480</strain>
    </source>
</reference>
<organism evidence="2 3">
    <name type="scientific">Tersicoccus solisilvae</name>
    <dbReference type="NCBI Taxonomy" id="1882339"/>
    <lineage>
        <taxon>Bacteria</taxon>
        <taxon>Bacillati</taxon>
        <taxon>Actinomycetota</taxon>
        <taxon>Actinomycetes</taxon>
        <taxon>Micrococcales</taxon>
        <taxon>Micrococcaceae</taxon>
        <taxon>Tersicoccus</taxon>
    </lineage>
</organism>
<evidence type="ECO:0000313" key="3">
    <source>
        <dbReference type="Proteomes" id="UP000597761"/>
    </source>
</evidence>
<sequence length="56" mass="5681">MPENDDEGDDGHGARHVGRAAGGGPGGQPDGARDTWDNDLSRVAEVARLTAEPVAG</sequence>
<dbReference type="Proteomes" id="UP000597761">
    <property type="component" value="Unassembled WGS sequence"/>
</dbReference>
<keyword evidence="3" id="KW-1185">Reference proteome</keyword>
<protein>
    <submittedName>
        <fullName evidence="2">Uncharacterized protein</fullName>
    </submittedName>
</protein>
<feature type="region of interest" description="Disordered" evidence="1">
    <location>
        <begin position="1"/>
        <end position="39"/>
    </location>
</feature>
<evidence type="ECO:0000313" key="2">
    <source>
        <dbReference type="EMBL" id="GGC90734.1"/>
    </source>
</evidence>
<evidence type="ECO:0000256" key="1">
    <source>
        <dbReference type="SAM" id="MobiDB-lite"/>
    </source>
</evidence>
<dbReference type="EMBL" id="BMJI01000008">
    <property type="protein sequence ID" value="GGC90734.1"/>
    <property type="molecule type" value="Genomic_DNA"/>
</dbReference>
<name>A0ABQ1P7N4_9MICC</name>
<proteinExistence type="predicted"/>